<proteinExistence type="predicted"/>
<feature type="transmembrane region" description="Helical" evidence="10">
    <location>
        <begin position="12"/>
        <end position="38"/>
    </location>
</feature>
<dbReference type="InterPro" id="IPR005467">
    <property type="entry name" value="His_kinase_dom"/>
</dbReference>
<dbReference type="InterPro" id="IPR004358">
    <property type="entry name" value="Sig_transdc_His_kin-like_C"/>
</dbReference>
<evidence type="ECO:0000313" key="12">
    <source>
        <dbReference type="EMBL" id="MBM7619947.1"/>
    </source>
</evidence>
<dbReference type="GO" id="GO:0016301">
    <property type="term" value="F:kinase activity"/>
    <property type="evidence" value="ECO:0007669"/>
    <property type="project" value="UniProtKB-KW"/>
</dbReference>
<dbReference type="PROSITE" id="PS50109">
    <property type="entry name" value="HIS_KIN"/>
    <property type="match status" value="1"/>
</dbReference>
<comment type="subcellular location">
    <subcellularLocation>
        <location evidence="2">Membrane</location>
    </subcellularLocation>
</comment>
<evidence type="ECO:0000256" key="3">
    <source>
        <dbReference type="ARBA" id="ARBA00012438"/>
    </source>
</evidence>
<organism evidence="12 13">
    <name type="scientific">Sutcliffiella tianshenii</name>
    <dbReference type="NCBI Taxonomy" id="1463404"/>
    <lineage>
        <taxon>Bacteria</taxon>
        <taxon>Bacillati</taxon>
        <taxon>Bacillota</taxon>
        <taxon>Bacilli</taxon>
        <taxon>Bacillales</taxon>
        <taxon>Bacillaceae</taxon>
        <taxon>Sutcliffiella</taxon>
    </lineage>
</organism>
<comment type="catalytic activity">
    <reaction evidence="1">
        <text>ATP + protein L-histidine = ADP + protein N-phospho-L-histidine.</text>
        <dbReference type="EC" id="2.7.13.3"/>
    </reaction>
</comment>
<evidence type="ECO:0000256" key="5">
    <source>
        <dbReference type="ARBA" id="ARBA00022679"/>
    </source>
</evidence>
<evidence type="ECO:0000256" key="8">
    <source>
        <dbReference type="ARBA" id="ARBA00022840"/>
    </source>
</evidence>
<evidence type="ECO:0000256" key="9">
    <source>
        <dbReference type="ARBA" id="ARBA00023012"/>
    </source>
</evidence>
<feature type="domain" description="Histidine kinase" evidence="11">
    <location>
        <begin position="361"/>
        <end position="580"/>
    </location>
</feature>
<protein>
    <recommendedName>
        <fullName evidence="3">histidine kinase</fullName>
        <ecNumber evidence="3">2.7.13.3</ecNumber>
    </recommendedName>
</protein>
<evidence type="ECO:0000256" key="1">
    <source>
        <dbReference type="ARBA" id="ARBA00000085"/>
    </source>
</evidence>
<dbReference type="EC" id="2.7.13.3" evidence="3"/>
<keyword evidence="9" id="KW-0902">Two-component regulatory system</keyword>
<evidence type="ECO:0000256" key="7">
    <source>
        <dbReference type="ARBA" id="ARBA00022777"/>
    </source>
</evidence>
<dbReference type="InterPro" id="IPR003594">
    <property type="entry name" value="HATPase_dom"/>
</dbReference>
<keyword evidence="4" id="KW-0597">Phosphoprotein</keyword>
<evidence type="ECO:0000256" key="2">
    <source>
        <dbReference type="ARBA" id="ARBA00004370"/>
    </source>
</evidence>
<evidence type="ECO:0000256" key="6">
    <source>
        <dbReference type="ARBA" id="ARBA00022741"/>
    </source>
</evidence>
<name>A0ABS2NZ28_9BACI</name>
<dbReference type="SMART" id="SM00387">
    <property type="entry name" value="HATPase_c"/>
    <property type="match status" value="1"/>
</dbReference>
<dbReference type="Gene3D" id="1.10.287.130">
    <property type="match status" value="1"/>
</dbReference>
<dbReference type="PRINTS" id="PR00344">
    <property type="entry name" value="BCTRLSENSOR"/>
</dbReference>
<dbReference type="CDD" id="cd00075">
    <property type="entry name" value="HATPase"/>
    <property type="match status" value="1"/>
</dbReference>
<keyword evidence="7 12" id="KW-0418">Kinase</keyword>
<dbReference type="InterPro" id="IPR050351">
    <property type="entry name" value="BphY/WalK/GraS-like"/>
</dbReference>
<evidence type="ECO:0000256" key="4">
    <source>
        <dbReference type="ARBA" id="ARBA00022553"/>
    </source>
</evidence>
<evidence type="ECO:0000313" key="13">
    <source>
        <dbReference type="Proteomes" id="UP000737402"/>
    </source>
</evidence>
<evidence type="ECO:0000256" key="10">
    <source>
        <dbReference type="SAM" id="Phobius"/>
    </source>
</evidence>
<evidence type="ECO:0000259" key="11">
    <source>
        <dbReference type="PROSITE" id="PS50109"/>
    </source>
</evidence>
<dbReference type="Pfam" id="PF02518">
    <property type="entry name" value="HATPase_c"/>
    <property type="match status" value="1"/>
</dbReference>
<dbReference type="Proteomes" id="UP000737402">
    <property type="component" value="Unassembled WGS sequence"/>
</dbReference>
<dbReference type="EMBL" id="JAFBED010000003">
    <property type="protein sequence ID" value="MBM7619947.1"/>
    <property type="molecule type" value="Genomic_DNA"/>
</dbReference>
<keyword evidence="8" id="KW-0067">ATP-binding</keyword>
<dbReference type="CDD" id="cd00082">
    <property type="entry name" value="HisKA"/>
    <property type="match status" value="1"/>
</dbReference>
<keyword evidence="10" id="KW-0812">Transmembrane</keyword>
<accession>A0ABS2NZ28</accession>
<keyword evidence="10" id="KW-0472">Membrane</keyword>
<dbReference type="InterPro" id="IPR036890">
    <property type="entry name" value="HATPase_C_sf"/>
</dbReference>
<keyword evidence="6" id="KW-0547">Nucleotide-binding</keyword>
<keyword evidence="5" id="KW-0808">Transferase</keyword>
<dbReference type="PANTHER" id="PTHR45453">
    <property type="entry name" value="PHOSPHATE REGULON SENSOR PROTEIN PHOR"/>
    <property type="match status" value="1"/>
</dbReference>
<dbReference type="InterPro" id="IPR036097">
    <property type="entry name" value="HisK_dim/P_sf"/>
</dbReference>
<dbReference type="SUPFAM" id="SSF55874">
    <property type="entry name" value="ATPase domain of HSP90 chaperone/DNA topoisomerase II/histidine kinase"/>
    <property type="match status" value="1"/>
</dbReference>
<reference evidence="12 13" key="1">
    <citation type="submission" date="2021-01" db="EMBL/GenBank/DDBJ databases">
        <title>Genomic Encyclopedia of Type Strains, Phase IV (KMG-IV): sequencing the most valuable type-strain genomes for metagenomic binning, comparative biology and taxonomic classification.</title>
        <authorList>
            <person name="Goeker M."/>
        </authorList>
    </citation>
    <scope>NUCLEOTIDE SEQUENCE [LARGE SCALE GENOMIC DNA]</scope>
    <source>
        <strain evidence="12 13">DSM 25879</strain>
    </source>
</reference>
<gene>
    <name evidence="12" type="ORF">JOC95_001799</name>
</gene>
<dbReference type="SUPFAM" id="SSF47384">
    <property type="entry name" value="Homodimeric domain of signal transducing histidine kinase"/>
    <property type="match status" value="1"/>
</dbReference>
<dbReference type="SMART" id="SM00388">
    <property type="entry name" value="HisKA"/>
    <property type="match status" value="1"/>
</dbReference>
<sequence>MKRLRRRLFLHFSFQFISLAVGMIILFILLMLILVGVMTKHESMINYYQTKVESVAIDTGNSINKLTMAEGWDKDLADEDVWVQIIDHNGKVIESSNVPPDFPDSYDKQELYVMQENKEMLGFSLYFYLETTYDEPYLFVLGKEDEAHSLLQQLTGDYSSEDIVDQARSGEIEEKLQTVDGHLEIWDGNNQLLQSIGNDTNAADDLPLDIYIRNITPDAYATTATYHRDESTGHLWVLYTPNEHKQELKLTSLEEIIVAFAITVAVFLLLAIILSFWNGFRYGNPLFIFTSWLSRMGNGQYEEVLTEKEKKLIFKKNGKIRMKYRLYAEVFGAFYDMAEKLDQSKKERERLEKTREEWMTGLSHDLRTPLSTMQGYGTLLESGQYDWSKQELEEIGKTIDDKSKYMLSLIEDFSLSFQLKNDSSIANFEPTEINSLMAHIIEKFQEDRTLSDYHLSFEPLDYTVTMPIAKRWFERMVDNLIYNAINHNPPGTNIKVKLETAGDSLLKIKIEDDGIGMDKETRRNLFNRYYRGTHTEARTEGSGLGMSIALQIAKLHKGSLSVESVVGEGTVVVIELSGTGPLSH</sequence>
<dbReference type="Gene3D" id="3.30.565.10">
    <property type="entry name" value="Histidine kinase-like ATPase, C-terminal domain"/>
    <property type="match status" value="1"/>
</dbReference>
<dbReference type="RefSeq" id="WP_204415239.1">
    <property type="nucleotide sequence ID" value="NZ_JAFBED010000003.1"/>
</dbReference>
<dbReference type="PANTHER" id="PTHR45453:SF1">
    <property type="entry name" value="PHOSPHATE REGULON SENSOR PROTEIN PHOR"/>
    <property type="match status" value="1"/>
</dbReference>
<keyword evidence="13" id="KW-1185">Reference proteome</keyword>
<feature type="transmembrane region" description="Helical" evidence="10">
    <location>
        <begin position="256"/>
        <end position="277"/>
    </location>
</feature>
<dbReference type="Pfam" id="PF00512">
    <property type="entry name" value="HisKA"/>
    <property type="match status" value="1"/>
</dbReference>
<dbReference type="InterPro" id="IPR003661">
    <property type="entry name" value="HisK_dim/P_dom"/>
</dbReference>
<keyword evidence="10" id="KW-1133">Transmembrane helix</keyword>
<comment type="caution">
    <text evidence="12">The sequence shown here is derived from an EMBL/GenBank/DDBJ whole genome shotgun (WGS) entry which is preliminary data.</text>
</comment>